<reference evidence="1" key="1">
    <citation type="submission" date="2021-05" db="EMBL/GenBank/DDBJ databases">
        <authorList>
            <person name="Alioto T."/>
            <person name="Alioto T."/>
            <person name="Gomez Garrido J."/>
        </authorList>
    </citation>
    <scope>NUCLEOTIDE SEQUENCE</scope>
</reference>
<proteinExistence type="predicted"/>
<dbReference type="AlphaFoldDB" id="A0A8D8AAN6"/>
<dbReference type="EMBL" id="HBUE01021856">
    <property type="protein sequence ID" value="CAG6452990.1"/>
    <property type="molecule type" value="Transcribed_RNA"/>
</dbReference>
<accession>A0A8D8AAN6</accession>
<sequence length="103" mass="11688">MNHELHALLGEPTIVTLARIGRLRWAGHVARMDEDHPVRILFDRARPDGGTGRRAGAQRARWGNQIEADLRKICNLGDWRAAAQNRATWNNLLDTARAPRMVF</sequence>
<protein>
    <submittedName>
        <fullName evidence="1">(northern house mosquito) hypothetical protein</fullName>
    </submittedName>
</protein>
<organism evidence="1">
    <name type="scientific">Culex pipiens</name>
    <name type="common">House mosquito</name>
    <dbReference type="NCBI Taxonomy" id="7175"/>
    <lineage>
        <taxon>Eukaryota</taxon>
        <taxon>Metazoa</taxon>
        <taxon>Ecdysozoa</taxon>
        <taxon>Arthropoda</taxon>
        <taxon>Hexapoda</taxon>
        <taxon>Insecta</taxon>
        <taxon>Pterygota</taxon>
        <taxon>Neoptera</taxon>
        <taxon>Endopterygota</taxon>
        <taxon>Diptera</taxon>
        <taxon>Nematocera</taxon>
        <taxon>Culicoidea</taxon>
        <taxon>Culicidae</taxon>
        <taxon>Culicinae</taxon>
        <taxon>Culicini</taxon>
        <taxon>Culex</taxon>
        <taxon>Culex</taxon>
    </lineage>
</organism>
<evidence type="ECO:0000313" key="1">
    <source>
        <dbReference type="EMBL" id="CAG6452990.1"/>
    </source>
</evidence>
<name>A0A8D8AAN6_CULPI</name>